<dbReference type="Proteomes" id="UP001057025">
    <property type="component" value="Chromosome"/>
</dbReference>
<protein>
    <recommendedName>
        <fullName evidence="4">DUF2198 family protein</fullName>
    </recommendedName>
</protein>
<keyword evidence="1" id="KW-0812">Transmembrane</keyword>
<accession>A0ABY5BQ98</accession>
<gene>
    <name evidence="2" type="ORF">M3M39_03925</name>
</gene>
<evidence type="ECO:0008006" key="4">
    <source>
        <dbReference type="Google" id="ProtNLM"/>
    </source>
</evidence>
<organism evidence="2 3">
    <name type="scientific">Fructilactobacillus hinvesii</name>
    <dbReference type="NCBI Taxonomy" id="2940300"/>
    <lineage>
        <taxon>Bacteria</taxon>
        <taxon>Bacillati</taxon>
        <taxon>Bacillota</taxon>
        <taxon>Bacilli</taxon>
        <taxon>Lactobacillales</taxon>
        <taxon>Lactobacillaceae</taxon>
        <taxon>Fructilactobacillus</taxon>
    </lineage>
</organism>
<keyword evidence="3" id="KW-1185">Reference proteome</keyword>
<dbReference type="EMBL" id="CP097118">
    <property type="protein sequence ID" value="USS87278.1"/>
    <property type="molecule type" value="Genomic_DNA"/>
</dbReference>
<name>A0ABY5BQ98_9LACO</name>
<keyword evidence="1" id="KW-0472">Membrane</keyword>
<reference evidence="2" key="1">
    <citation type="submission" date="2022-05" db="EMBL/GenBank/DDBJ databases">
        <authorList>
            <person name="Oliphant S.A."/>
            <person name="Watson-Haigh N.S."/>
            <person name="Sumby K.M."/>
            <person name="Gardner J.M."/>
            <person name="Jiranek V."/>
        </authorList>
    </citation>
    <scope>NUCLEOTIDE SEQUENCE</scope>
    <source>
        <strain evidence="2">KI11_C11</strain>
    </source>
</reference>
<feature type="transmembrane region" description="Helical" evidence="1">
    <location>
        <begin position="27"/>
        <end position="56"/>
    </location>
</feature>
<evidence type="ECO:0000256" key="1">
    <source>
        <dbReference type="SAM" id="Phobius"/>
    </source>
</evidence>
<dbReference type="RefSeq" id="WP_252796576.1">
    <property type="nucleotide sequence ID" value="NZ_CP097118.1"/>
</dbReference>
<keyword evidence="1" id="KW-1133">Transmembrane helix</keyword>
<proteinExistence type="predicted"/>
<sequence>MWILVIIVIILLQLLLSRQIKFPVLGFILPIIYLGYAIYMMVTTDTSLWMGLLLLIGGEAVLLDIQYNAFTKQKATHSEK</sequence>
<evidence type="ECO:0000313" key="2">
    <source>
        <dbReference type="EMBL" id="USS87278.1"/>
    </source>
</evidence>
<evidence type="ECO:0000313" key="3">
    <source>
        <dbReference type="Proteomes" id="UP001057025"/>
    </source>
</evidence>